<feature type="coiled-coil region" evidence="1">
    <location>
        <begin position="383"/>
        <end position="424"/>
    </location>
</feature>
<dbReference type="EMBL" id="SEWF01000010">
    <property type="protein sequence ID" value="RYU96067.1"/>
    <property type="molecule type" value="Genomic_DNA"/>
</dbReference>
<dbReference type="RefSeq" id="WP_130020673.1">
    <property type="nucleotide sequence ID" value="NZ_SEWF01000010.1"/>
</dbReference>
<evidence type="ECO:0000259" key="3">
    <source>
        <dbReference type="PROSITE" id="PS51688"/>
    </source>
</evidence>
<comment type="caution">
    <text evidence="4">The sequence shown here is derived from an EMBL/GenBank/DDBJ whole genome shotgun (WGS) entry which is preliminary data.</text>
</comment>
<accession>A0A4Q5M2L4</accession>
<proteinExistence type="predicted"/>
<gene>
    <name evidence="4" type="ORF">EWM59_09225</name>
</gene>
<feature type="chain" id="PRO_5020592458" description="Peptidase S74 domain-containing protein" evidence="2">
    <location>
        <begin position="18"/>
        <end position="427"/>
    </location>
</feature>
<evidence type="ECO:0000313" key="5">
    <source>
        <dbReference type="Proteomes" id="UP000293162"/>
    </source>
</evidence>
<keyword evidence="5" id="KW-1185">Reference proteome</keyword>
<dbReference type="PROSITE" id="PS51688">
    <property type="entry name" value="ICA"/>
    <property type="match status" value="1"/>
</dbReference>
<evidence type="ECO:0000313" key="4">
    <source>
        <dbReference type="EMBL" id="RYU96067.1"/>
    </source>
</evidence>
<evidence type="ECO:0000256" key="2">
    <source>
        <dbReference type="SAM" id="SignalP"/>
    </source>
</evidence>
<protein>
    <recommendedName>
        <fullName evidence="3">Peptidase S74 domain-containing protein</fullName>
    </recommendedName>
</protein>
<reference evidence="4 5" key="1">
    <citation type="submission" date="2019-02" db="EMBL/GenBank/DDBJ databases">
        <title>Bacterial novel species Emticicia sp. 17J42-9 isolated from soil.</title>
        <authorList>
            <person name="Jung H.-Y."/>
        </authorList>
    </citation>
    <scope>NUCLEOTIDE SEQUENCE [LARGE SCALE GENOMIC DNA]</scope>
    <source>
        <strain evidence="4 5">17J42-9</strain>
    </source>
</reference>
<keyword evidence="2" id="KW-0732">Signal</keyword>
<keyword evidence="1" id="KW-0175">Coiled coil</keyword>
<feature type="domain" description="Peptidase S74" evidence="3">
    <location>
        <begin position="301"/>
        <end position="397"/>
    </location>
</feature>
<name>A0A4Q5M2L4_9BACT</name>
<dbReference type="Gene3D" id="2.150.10.10">
    <property type="entry name" value="Serralysin-like metalloprotease, C-terminal"/>
    <property type="match status" value="1"/>
</dbReference>
<evidence type="ECO:0000256" key="1">
    <source>
        <dbReference type="SAM" id="Coils"/>
    </source>
</evidence>
<dbReference type="Pfam" id="PF13884">
    <property type="entry name" value="Peptidase_S74"/>
    <property type="match status" value="1"/>
</dbReference>
<dbReference type="InterPro" id="IPR030392">
    <property type="entry name" value="S74_ICA"/>
</dbReference>
<sequence>MKKSFLFLLLATNVAFSQGNYYLHNNSSSVTILPGQISAKHPLGEFNTSVGQDALRFNTRDENTAVGYRSLYNNAISAVDAFDGIRNTGIGVYALYSNTNGHDNIGIGFESMYKNTVGDWNIAIGTNALHENAGGYTNVAIGFESVSKATSVNYNTAVGAYAMRYSTGGFNTAFGGNALAGSGLSTSNGDLNVALGYGASQGNTSGAQNIAIGYQALSTNTTGSGNVAIGYQAGSFETGSNRLYIDNSSTTAPLIGGNFSTGKVGINRTMPNIDARTEALQVQGAGYFSGAICATAYNCASDLRYKKNITPLQSSLINILRLRGVNYDWRIQEFPDKEFTNQRQTGFIAQELELVYPEMVTTDEKGFKSVDYARLTPVLVEAMKELNEKILALEKGNEALKSENTQLKKQNDSFEARLQSLEKERLK</sequence>
<dbReference type="InterPro" id="IPR011049">
    <property type="entry name" value="Serralysin-like_metalloprot_C"/>
</dbReference>
<dbReference type="OrthoDB" id="1001730at2"/>
<feature type="signal peptide" evidence="2">
    <location>
        <begin position="1"/>
        <end position="17"/>
    </location>
</feature>
<dbReference type="Proteomes" id="UP000293162">
    <property type="component" value="Unassembled WGS sequence"/>
</dbReference>
<organism evidence="4 5">
    <name type="scientific">Emticicia agri</name>
    <dbReference type="NCBI Taxonomy" id="2492393"/>
    <lineage>
        <taxon>Bacteria</taxon>
        <taxon>Pseudomonadati</taxon>
        <taxon>Bacteroidota</taxon>
        <taxon>Cytophagia</taxon>
        <taxon>Cytophagales</taxon>
        <taxon>Leadbetterellaceae</taxon>
        <taxon>Emticicia</taxon>
    </lineage>
</organism>
<dbReference type="AlphaFoldDB" id="A0A4Q5M2L4"/>